<feature type="compositionally biased region" description="Basic residues" evidence="9">
    <location>
        <begin position="632"/>
        <end position="644"/>
    </location>
</feature>
<keyword evidence="2" id="KW-0597">Phosphoprotein</keyword>
<gene>
    <name evidence="11" type="ORF">RN001_012648</name>
</gene>
<evidence type="ECO:0000256" key="2">
    <source>
        <dbReference type="ARBA" id="ARBA00022553"/>
    </source>
</evidence>
<dbReference type="PANTHER" id="PTHR15528">
    <property type="entry name" value="PEROXISOME PROLIFERATOR ACTIVATED RECEPTOR GAMMA COACTIVATOR 1 PGC-1 -RELATED"/>
    <property type="match status" value="1"/>
</dbReference>
<sequence>MDTDSMSFCYEEHFPSYESSDFFTADDESQSVEELFTNSSNAPYWDWEMEQEINGDIALIPMSSNIGMNYLSNSPPAREDFQKIMSEWQHFMNSEVSELDAFSTGISLTDMCENISETEHIPSQQLKKMPHFSGKKIDLNAQCYIINERENSKPDIDEETEENLNSVSEEAINDKVKTEDVDSENDFVDVDTVSDINTPILQAGDLNSLLEQFEATESFQPEASAVIKDEVVVKEEFEMINCEPESESVDKNKQILDALPQELIMKIKASSKRRVVPVIDAIPTKKRSKKMQNELVTSTSTVTQEVADKPMRNESIQLDHDYCNQSTPYPKHPQKDSGFESAEEDEQRSIFKKQPTVKGADGKLMVSLLKVNTIRNSIVTENNKTKRKLNLEEYKKRREGIIRVNTDSHCNSPTSSGENSPVVEDEHIRLLKHQQKLMQMAEEVLKTPPKSVSLSAQNNVAETSQAPATPAPTTPPTPPSNIEVKTLVSMGVNTIVSSQVQPSELEDIKPILQSANAKINDNSLITSVIKSIQKLKTNVVPETNNIKEVKDQEHGEDKTILYLDKRRPPIETRNVEVQTEPEVEDTTKHKRKRNSSASSSSSEHGEFYKRRSGSNDSHYSYSSRSSSASSRSRSRSRSPRRTYSKKRLIDIERERINEVEERRIVYVGGISSSTSKDNLRRRFQMFGPITNVSVHFREYGDNYGFVTYVYKTDAYKAVEHGNDDPMLPKYDLSFGGRRIFCRTHYSDLDNMQDDKMYPSQVDDSFDNLLREAKAKLRKRKSCT</sequence>
<evidence type="ECO:0000256" key="8">
    <source>
        <dbReference type="PROSITE-ProRule" id="PRU00176"/>
    </source>
</evidence>
<protein>
    <recommendedName>
        <fullName evidence="10">RRM domain-containing protein</fullName>
    </recommendedName>
</protein>
<feature type="region of interest" description="Disordered" evidence="9">
    <location>
        <begin position="448"/>
        <end position="481"/>
    </location>
</feature>
<evidence type="ECO:0000256" key="7">
    <source>
        <dbReference type="ARBA" id="ARBA00023242"/>
    </source>
</evidence>
<keyword evidence="7" id="KW-0539">Nucleus</keyword>
<evidence type="ECO:0000256" key="4">
    <source>
        <dbReference type="ARBA" id="ARBA00023015"/>
    </source>
</evidence>
<evidence type="ECO:0000256" key="9">
    <source>
        <dbReference type="SAM" id="MobiDB-lite"/>
    </source>
</evidence>
<accession>A0AAN7S7V5</accession>
<keyword evidence="5" id="KW-0010">Activator</keyword>
<feature type="compositionally biased region" description="Pro residues" evidence="9">
    <location>
        <begin position="469"/>
        <end position="479"/>
    </location>
</feature>
<reference evidence="12" key="1">
    <citation type="submission" date="2023-01" db="EMBL/GenBank/DDBJ databases">
        <title>Key to firefly adult light organ development and bioluminescence: homeobox transcription factors regulate luciferase expression and transportation to peroxisome.</title>
        <authorList>
            <person name="Fu X."/>
        </authorList>
    </citation>
    <scope>NUCLEOTIDE SEQUENCE [LARGE SCALE GENOMIC DNA]</scope>
</reference>
<dbReference type="InterPro" id="IPR000504">
    <property type="entry name" value="RRM_dom"/>
</dbReference>
<keyword evidence="3 8" id="KW-0694">RNA-binding</keyword>
<dbReference type="SMART" id="SM00360">
    <property type="entry name" value="RRM"/>
    <property type="match status" value="1"/>
</dbReference>
<feature type="compositionally biased region" description="Polar residues" evidence="9">
    <location>
        <begin position="450"/>
        <end position="465"/>
    </location>
</feature>
<dbReference type="GO" id="GO:0003712">
    <property type="term" value="F:transcription coregulator activity"/>
    <property type="evidence" value="ECO:0007669"/>
    <property type="project" value="InterPro"/>
</dbReference>
<dbReference type="AlphaFoldDB" id="A0AAN7S7V5"/>
<evidence type="ECO:0000313" key="11">
    <source>
        <dbReference type="EMBL" id="KAK4876226.1"/>
    </source>
</evidence>
<dbReference type="PROSITE" id="PS50102">
    <property type="entry name" value="RRM"/>
    <property type="match status" value="1"/>
</dbReference>
<keyword evidence="6" id="KW-0804">Transcription</keyword>
<feature type="region of interest" description="Disordered" evidence="9">
    <location>
        <begin position="546"/>
        <end position="644"/>
    </location>
</feature>
<dbReference type="Proteomes" id="UP001353858">
    <property type="component" value="Unassembled WGS sequence"/>
</dbReference>
<proteinExistence type="predicted"/>
<dbReference type="GO" id="GO:0045944">
    <property type="term" value="P:positive regulation of transcription by RNA polymerase II"/>
    <property type="evidence" value="ECO:0007669"/>
    <property type="project" value="TreeGrafter"/>
</dbReference>
<keyword evidence="12" id="KW-1185">Reference proteome</keyword>
<name>A0AAN7S7V5_9COLE</name>
<dbReference type="GO" id="GO:0003723">
    <property type="term" value="F:RNA binding"/>
    <property type="evidence" value="ECO:0007669"/>
    <property type="project" value="UniProtKB-UniRule"/>
</dbReference>
<evidence type="ECO:0000313" key="12">
    <source>
        <dbReference type="Proteomes" id="UP001353858"/>
    </source>
</evidence>
<evidence type="ECO:0000256" key="6">
    <source>
        <dbReference type="ARBA" id="ARBA00023163"/>
    </source>
</evidence>
<dbReference type="Pfam" id="PF00076">
    <property type="entry name" value="RRM_1"/>
    <property type="match status" value="1"/>
</dbReference>
<dbReference type="SUPFAM" id="SSF54928">
    <property type="entry name" value="RNA-binding domain, RBD"/>
    <property type="match status" value="1"/>
</dbReference>
<feature type="compositionally biased region" description="Low complexity" evidence="9">
    <location>
        <begin position="614"/>
        <end position="631"/>
    </location>
</feature>
<dbReference type="InterPro" id="IPR034605">
    <property type="entry name" value="PGC-1"/>
</dbReference>
<comment type="caution">
    <text evidence="11">The sequence shown here is derived from an EMBL/GenBank/DDBJ whole genome shotgun (WGS) entry which is preliminary data.</text>
</comment>
<feature type="compositionally biased region" description="Basic and acidic residues" evidence="9">
    <location>
        <begin position="546"/>
        <end position="574"/>
    </location>
</feature>
<dbReference type="InterPro" id="IPR012677">
    <property type="entry name" value="Nucleotide-bd_a/b_plait_sf"/>
</dbReference>
<feature type="region of interest" description="Disordered" evidence="9">
    <location>
        <begin position="321"/>
        <end position="354"/>
    </location>
</feature>
<evidence type="ECO:0000256" key="1">
    <source>
        <dbReference type="ARBA" id="ARBA00004123"/>
    </source>
</evidence>
<comment type="subcellular location">
    <subcellularLocation>
        <location evidence="1">Nucleus</location>
    </subcellularLocation>
</comment>
<dbReference type="EMBL" id="JARPUR010000005">
    <property type="protein sequence ID" value="KAK4876226.1"/>
    <property type="molecule type" value="Genomic_DNA"/>
</dbReference>
<evidence type="ECO:0000256" key="5">
    <source>
        <dbReference type="ARBA" id="ARBA00023159"/>
    </source>
</evidence>
<organism evidence="11 12">
    <name type="scientific">Aquatica leii</name>
    <dbReference type="NCBI Taxonomy" id="1421715"/>
    <lineage>
        <taxon>Eukaryota</taxon>
        <taxon>Metazoa</taxon>
        <taxon>Ecdysozoa</taxon>
        <taxon>Arthropoda</taxon>
        <taxon>Hexapoda</taxon>
        <taxon>Insecta</taxon>
        <taxon>Pterygota</taxon>
        <taxon>Neoptera</taxon>
        <taxon>Endopterygota</taxon>
        <taxon>Coleoptera</taxon>
        <taxon>Polyphaga</taxon>
        <taxon>Elateriformia</taxon>
        <taxon>Elateroidea</taxon>
        <taxon>Lampyridae</taxon>
        <taxon>Luciolinae</taxon>
        <taxon>Aquatica</taxon>
    </lineage>
</organism>
<dbReference type="Gene3D" id="3.30.70.330">
    <property type="match status" value="1"/>
</dbReference>
<evidence type="ECO:0000256" key="3">
    <source>
        <dbReference type="ARBA" id="ARBA00022884"/>
    </source>
</evidence>
<feature type="domain" description="RRM" evidence="10">
    <location>
        <begin position="663"/>
        <end position="739"/>
    </location>
</feature>
<evidence type="ECO:0000259" key="10">
    <source>
        <dbReference type="PROSITE" id="PS50102"/>
    </source>
</evidence>
<keyword evidence="4" id="KW-0805">Transcription regulation</keyword>
<dbReference type="GO" id="GO:0005634">
    <property type="term" value="C:nucleus"/>
    <property type="evidence" value="ECO:0007669"/>
    <property type="project" value="UniProtKB-SubCell"/>
</dbReference>
<dbReference type="InterPro" id="IPR035979">
    <property type="entry name" value="RBD_domain_sf"/>
</dbReference>
<dbReference type="PANTHER" id="PTHR15528:SF11">
    <property type="entry name" value="FI18188P1"/>
    <property type="match status" value="1"/>
</dbReference>